<dbReference type="PANTHER" id="PTHR31696:SF59">
    <property type="entry name" value="OS04G0638800 PROTEIN"/>
    <property type="match status" value="1"/>
</dbReference>
<evidence type="ECO:0000313" key="2">
    <source>
        <dbReference type="Proteomes" id="UP000729402"/>
    </source>
</evidence>
<accession>A0A8J5R761</accession>
<dbReference type="InterPro" id="IPR006460">
    <property type="entry name" value="MIZ1-like_pln"/>
</dbReference>
<name>A0A8J5R761_ZIZPA</name>
<keyword evidence="2" id="KW-1185">Reference proteome</keyword>
<dbReference type="NCBIfam" id="TIGR01570">
    <property type="entry name" value="A_thal_3588"/>
    <property type="match status" value="1"/>
</dbReference>
<dbReference type="PANTHER" id="PTHR31696">
    <property type="entry name" value="PROTEIN MIZU-KUSSEI 1"/>
    <property type="match status" value="1"/>
</dbReference>
<dbReference type="Pfam" id="PF04759">
    <property type="entry name" value="DUF617"/>
    <property type="match status" value="1"/>
</dbReference>
<reference evidence="1" key="1">
    <citation type="journal article" date="2021" name="bioRxiv">
        <title>Whole Genome Assembly and Annotation of Northern Wild Rice, Zizania palustris L., Supports a Whole Genome Duplication in the Zizania Genus.</title>
        <authorList>
            <person name="Haas M."/>
            <person name="Kono T."/>
            <person name="Macchietto M."/>
            <person name="Millas R."/>
            <person name="McGilp L."/>
            <person name="Shao M."/>
            <person name="Duquette J."/>
            <person name="Hirsch C.N."/>
            <person name="Kimball J."/>
        </authorList>
    </citation>
    <scope>NUCLEOTIDE SEQUENCE</scope>
    <source>
        <tissue evidence="1">Fresh leaf tissue</tissue>
    </source>
</reference>
<dbReference type="Proteomes" id="UP000729402">
    <property type="component" value="Unassembled WGS sequence"/>
</dbReference>
<dbReference type="OrthoDB" id="672310at2759"/>
<dbReference type="GO" id="GO:0010274">
    <property type="term" value="P:hydrotropism"/>
    <property type="evidence" value="ECO:0007669"/>
    <property type="project" value="InterPro"/>
</dbReference>
<evidence type="ECO:0000313" key="1">
    <source>
        <dbReference type="EMBL" id="KAG8043632.1"/>
    </source>
</evidence>
<reference evidence="1" key="2">
    <citation type="submission" date="2021-02" db="EMBL/GenBank/DDBJ databases">
        <authorList>
            <person name="Kimball J.A."/>
            <person name="Haas M.W."/>
            <person name="Macchietto M."/>
            <person name="Kono T."/>
            <person name="Duquette J."/>
            <person name="Shao M."/>
        </authorList>
    </citation>
    <scope>NUCLEOTIDE SEQUENCE</scope>
    <source>
        <tissue evidence="1">Fresh leaf tissue</tissue>
    </source>
</reference>
<gene>
    <name evidence="1" type="ORF">GUJ93_ZPchr0458g22534</name>
</gene>
<comment type="caution">
    <text evidence="1">The sequence shown here is derived from an EMBL/GenBank/DDBJ whole genome shotgun (WGS) entry which is preliminary data.</text>
</comment>
<sequence>MASDGVVDEARRMRAVSVDAEDDVVISEKPILRLSSPSPIRAAGHALEAPPVRRRTRRRSRPVRMFRAMCRSFPVLTPRCGGQLQPGACRIASPARLSPSDSLLSQLITSSSGVGTSRRQMTGTLFGYRQGRIALSLQENPRCLPTLVVELPLPTHAMLRELSTTACARIVLESEKHAADGDVEDGGACRRREENGWVLEEPIWTMFCNGKRVGYAVRRDPTDDDIAVLETLWAVSMVGGVLPCMSSHMHRSDGEMAYMRGCFEYVFGSRDSKSLYMMGPHGGDCPELAVFFVRL</sequence>
<protein>
    <submittedName>
        <fullName evidence="1">Uncharacterized protein</fullName>
    </submittedName>
</protein>
<organism evidence="1 2">
    <name type="scientific">Zizania palustris</name>
    <name type="common">Northern wild rice</name>
    <dbReference type="NCBI Taxonomy" id="103762"/>
    <lineage>
        <taxon>Eukaryota</taxon>
        <taxon>Viridiplantae</taxon>
        <taxon>Streptophyta</taxon>
        <taxon>Embryophyta</taxon>
        <taxon>Tracheophyta</taxon>
        <taxon>Spermatophyta</taxon>
        <taxon>Magnoliopsida</taxon>
        <taxon>Liliopsida</taxon>
        <taxon>Poales</taxon>
        <taxon>Poaceae</taxon>
        <taxon>BOP clade</taxon>
        <taxon>Oryzoideae</taxon>
        <taxon>Oryzeae</taxon>
        <taxon>Zizaniinae</taxon>
        <taxon>Zizania</taxon>
    </lineage>
</organism>
<proteinExistence type="predicted"/>
<dbReference type="EMBL" id="JAAALK010000953">
    <property type="protein sequence ID" value="KAG8043632.1"/>
    <property type="molecule type" value="Genomic_DNA"/>
</dbReference>
<dbReference type="AlphaFoldDB" id="A0A8J5R761"/>